<accession>A0A3N6PBZ6</accession>
<name>A0A3N6PBZ6_9CYAN</name>
<comment type="caution">
    <text evidence="3">The sequence shown here is derived from an EMBL/GenBank/DDBJ whole genome shotgun (WGS) entry which is preliminary data.</text>
</comment>
<dbReference type="GO" id="GO:0001517">
    <property type="term" value="F:N-acetylglucosamine 6-O-sulfotransferase activity"/>
    <property type="evidence" value="ECO:0007669"/>
    <property type="project" value="TreeGrafter"/>
</dbReference>
<organism evidence="3 4">
    <name type="scientific">Okeania hirsuta</name>
    <dbReference type="NCBI Taxonomy" id="1458930"/>
    <lineage>
        <taxon>Bacteria</taxon>
        <taxon>Bacillati</taxon>
        <taxon>Cyanobacteriota</taxon>
        <taxon>Cyanophyceae</taxon>
        <taxon>Oscillatoriophycideae</taxon>
        <taxon>Oscillatoriales</taxon>
        <taxon>Microcoleaceae</taxon>
        <taxon>Okeania</taxon>
    </lineage>
</organism>
<dbReference type="Gene3D" id="3.40.50.300">
    <property type="entry name" value="P-loop containing nucleotide triphosphate hydrolases"/>
    <property type="match status" value="1"/>
</dbReference>
<keyword evidence="4" id="KW-1185">Reference proteome</keyword>
<dbReference type="InterPro" id="IPR027417">
    <property type="entry name" value="P-loop_NTPase"/>
</dbReference>
<dbReference type="PANTHER" id="PTHR10704">
    <property type="entry name" value="CARBOHYDRATE SULFOTRANSFERASE"/>
    <property type="match status" value="1"/>
</dbReference>
<dbReference type="Pfam" id="PF00685">
    <property type="entry name" value="Sulfotransfer_1"/>
    <property type="match status" value="1"/>
</dbReference>
<reference evidence="3 4" key="1">
    <citation type="journal article" date="2018" name="ACS Chem. Biol.">
        <title>Ketoreductase domain dysfunction expands chemodiversity: malyngamide biosynthesis in the cyanobacterium Okeania hirsuta.</title>
        <authorList>
            <person name="Moss N.A."/>
            <person name="Leao T."/>
            <person name="Rankin M."/>
            <person name="McCullough T.M."/>
            <person name="Qu P."/>
            <person name="Korobeynikov A."/>
            <person name="Smith J.L."/>
            <person name="Gerwick L."/>
            <person name="Gerwick W.H."/>
        </authorList>
    </citation>
    <scope>NUCLEOTIDE SEQUENCE [LARGE SCALE GENOMIC DNA]</scope>
    <source>
        <strain evidence="3 4">PAB10Feb10-1</strain>
    </source>
</reference>
<dbReference type="GO" id="GO:0006790">
    <property type="term" value="P:sulfur compound metabolic process"/>
    <property type="evidence" value="ECO:0007669"/>
    <property type="project" value="TreeGrafter"/>
</dbReference>
<feature type="domain" description="Sulfotransferase" evidence="2">
    <location>
        <begin position="71"/>
        <end position="221"/>
    </location>
</feature>
<dbReference type="SUPFAM" id="SSF52540">
    <property type="entry name" value="P-loop containing nucleoside triphosphate hydrolases"/>
    <property type="match status" value="1"/>
</dbReference>
<dbReference type="GO" id="GO:0006044">
    <property type="term" value="P:N-acetylglucosamine metabolic process"/>
    <property type="evidence" value="ECO:0007669"/>
    <property type="project" value="TreeGrafter"/>
</dbReference>
<proteinExistence type="predicted"/>
<dbReference type="EMBL" id="RCBY01000076">
    <property type="protein sequence ID" value="RQH42237.1"/>
    <property type="molecule type" value="Genomic_DNA"/>
</dbReference>
<evidence type="ECO:0000313" key="3">
    <source>
        <dbReference type="EMBL" id="RQH42237.1"/>
    </source>
</evidence>
<evidence type="ECO:0000256" key="1">
    <source>
        <dbReference type="SAM" id="MobiDB-lite"/>
    </source>
</evidence>
<feature type="region of interest" description="Disordered" evidence="1">
    <location>
        <begin position="240"/>
        <end position="260"/>
    </location>
</feature>
<gene>
    <name evidence="3" type="ORF">D5R40_14905</name>
</gene>
<sequence>MSSCLNSSWLGLNYIENLADFCRQNIDRFYENIAIQQGKVLTPLLDNSSNFYFVEKFLLKLNRTLLLELYPQAREIILVRDFRDMACSVAAFNTKRGYVDFGRQRFKSDREYIRTTIKSTAANMLQLWRERKEQTHLVRYEDLILTPEQTLSSIFEYLNLDNSSSTISKILEVASKDTPQLKRHRTSANPQESIGRWRQDLDSSLQTFCTEVCQEALQEFGYNLSGKDKASPLPKTIKPQIKTESPLTPTNSNFFKETESTRKRLEQIKSQFQNIRNKLKNS</sequence>
<dbReference type="OrthoDB" id="450981at2"/>
<feature type="compositionally biased region" description="Polar residues" evidence="1">
    <location>
        <begin position="242"/>
        <end position="255"/>
    </location>
</feature>
<evidence type="ECO:0000313" key="4">
    <source>
        <dbReference type="Proteomes" id="UP000269154"/>
    </source>
</evidence>
<dbReference type="InterPro" id="IPR051135">
    <property type="entry name" value="Gal/GlcNAc/GalNAc_ST"/>
</dbReference>
<dbReference type="AlphaFoldDB" id="A0A3N6PBZ6"/>
<dbReference type="InterPro" id="IPR000863">
    <property type="entry name" value="Sulfotransferase_dom"/>
</dbReference>
<evidence type="ECO:0000259" key="2">
    <source>
        <dbReference type="Pfam" id="PF00685"/>
    </source>
</evidence>
<dbReference type="PANTHER" id="PTHR10704:SF44">
    <property type="entry name" value="LD35051P-RELATED"/>
    <property type="match status" value="1"/>
</dbReference>
<protein>
    <recommendedName>
        <fullName evidence="2">Sulfotransferase domain-containing protein</fullName>
    </recommendedName>
</protein>
<dbReference type="Proteomes" id="UP000269154">
    <property type="component" value="Unassembled WGS sequence"/>
</dbReference>